<dbReference type="PROSITE" id="PS50878">
    <property type="entry name" value="RT_POL"/>
    <property type="match status" value="1"/>
</dbReference>
<proteinExistence type="predicted"/>
<feature type="region of interest" description="Disordered" evidence="1">
    <location>
        <begin position="231"/>
        <end position="263"/>
    </location>
</feature>
<evidence type="ECO:0000313" key="4">
    <source>
        <dbReference type="Proteomes" id="UP001234989"/>
    </source>
</evidence>
<reference evidence="3" key="1">
    <citation type="submission" date="2023-08" db="EMBL/GenBank/DDBJ databases">
        <title>A de novo genome assembly of Solanum verrucosum Schlechtendal, a Mexican diploid species geographically isolated from the other diploid A-genome species in potato relatives.</title>
        <authorList>
            <person name="Hosaka K."/>
        </authorList>
    </citation>
    <scope>NUCLEOTIDE SEQUENCE</scope>
    <source>
        <tissue evidence="3">Young leaves</tissue>
    </source>
</reference>
<dbReference type="Pfam" id="PF00078">
    <property type="entry name" value="RVT_1"/>
    <property type="match status" value="1"/>
</dbReference>
<name>A0AAF0ZQ59_SOLVR</name>
<sequence length="289" mass="32724">MFEKSYNATYIALIAKKTGEKELKDFRLVSLIGSFYKLISKVLTEILKRVVDKLVHKQQMAFIKGRKIMDVVLINNEAFDSRVAQKKPGIFCKLDIEKAYDHVNWEFNLSMLRQMGFGGKWNSWIKYCISNVMFSILINGSPEGFFNAPRGIRQGDPLSPFLFIIAMEGLNNMLNITKTTQIIQGFQVSKIAGNNVEITHLQYAHGLRITESTSRVAEGSHFTFCSSMLSPEGKDQVGGKREQSAHHRGVPRNSTMSPNDPEHDDAEVWCKIALNYIKRQIAELIGDSN</sequence>
<keyword evidence="4" id="KW-1185">Reference proteome</keyword>
<gene>
    <name evidence="3" type="ORF">MTR67_038930</name>
</gene>
<organism evidence="3 4">
    <name type="scientific">Solanum verrucosum</name>
    <dbReference type="NCBI Taxonomy" id="315347"/>
    <lineage>
        <taxon>Eukaryota</taxon>
        <taxon>Viridiplantae</taxon>
        <taxon>Streptophyta</taxon>
        <taxon>Embryophyta</taxon>
        <taxon>Tracheophyta</taxon>
        <taxon>Spermatophyta</taxon>
        <taxon>Magnoliopsida</taxon>
        <taxon>eudicotyledons</taxon>
        <taxon>Gunneridae</taxon>
        <taxon>Pentapetalae</taxon>
        <taxon>asterids</taxon>
        <taxon>lamiids</taxon>
        <taxon>Solanales</taxon>
        <taxon>Solanaceae</taxon>
        <taxon>Solanoideae</taxon>
        <taxon>Solaneae</taxon>
        <taxon>Solanum</taxon>
    </lineage>
</organism>
<feature type="compositionally biased region" description="Basic and acidic residues" evidence="1">
    <location>
        <begin position="232"/>
        <end position="245"/>
    </location>
</feature>
<dbReference type="PANTHER" id="PTHR46890:SF50">
    <property type="entry name" value="RNA-DIRECTED DNA POLYMERASE, EUKARYOTA, REVERSE TRANSCRIPTASE ZINC-BINDING DOMAIN PROTEIN-RELATED"/>
    <property type="match status" value="1"/>
</dbReference>
<dbReference type="PANTHER" id="PTHR46890">
    <property type="entry name" value="NON-LTR RETROLELEMENT REVERSE TRANSCRIPTASE-LIKE PROTEIN-RELATED"/>
    <property type="match status" value="1"/>
</dbReference>
<accession>A0AAF0ZQ59</accession>
<protein>
    <recommendedName>
        <fullName evidence="2">Reverse transcriptase domain-containing protein</fullName>
    </recommendedName>
</protein>
<dbReference type="Proteomes" id="UP001234989">
    <property type="component" value="Chromosome 9"/>
</dbReference>
<dbReference type="InterPro" id="IPR052343">
    <property type="entry name" value="Retrotransposon-Effector_Assoc"/>
</dbReference>
<dbReference type="InterPro" id="IPR000477">
    <property type="entry name" value="RT_dom"/>
</dbReference>
<dbReference type="SUPFAM" id="SSF56672">
    <property type="entry name" value="DNA/RNA polymerases"/>
    <property type="match status" value="1"/>
</dbReference>
<dbReference type="AlphaFoldDB" id="A0AAF0ZQ59"/>
<evidence type="ECO:0000259" key="2">
    <source>
        <dbReference type="PROSITE" id="PS50878"/>
    </source>
</evidence>
<dbReference type="CDD" id="cd01650">
    <property type="entry name" value="RT_nLTR_like"/>
    <property type="match status" value="1"/>
</dbReference>
<feature type="domain" description="Reverse transcriptase" evidence="2">
    <location>
        <begin position="1"/>
        <end position="274"/>
    </location>
</feature>
<dbReference type="EMBL" id="CP133620">
    <property type="protein sequence ID" value="WMV45545.1"/>
    <property type="molecule type" value="Genomic_DNA"/>
</dbReference>
<dbReference type="InterPro" id="IPR043502">
    <property type="entry name" value="DNA/RNA_pol_sf"/>
</dbReference>
<evidence type="ECO:0000313" key="3">
    <source>
        <dbReference type="EMBL" id="WMV45545.1"/>
    </source>
</evidence>
<evidence type="ECO:0000256" key="1">
    <source>
        <dbReference type="SAM" id="MobiDB-lite"/>
    </source>
</evidence>